<feature type="region of interest" description="Disordered" evidence="1">
    <location>
        <begin position="22"/>
        <end position="52"/>
    </location>
</feature>
<sequence>MGIQARTNRVTRVTWEVCEMQTEDDRQQDVSEGYSEAQSRRSRESKGAVTMSTQAEERWANYIIRLGGQVIAMENVEGLPRGSLRIEKTFGIGAKQFESVSLSCPRRHKNPDSIAEFQDQPTDQRARRTRLSFIDVARTPVDSPVVIVVKTNEDARPPCPRSWAVRQDTFSQRIITGYRITTATPTPTGIDV</sequence>
<protein>
    <submittedName>
        <fullName evidence="2">Uncharacterized protein</fullName>
    </submittedName>
</protein>
<accession>A0A0C3BBW0</accession>
<evidence type="ECO:0000313" key="3">
    <source>
        <dbReference type="Proteomes" id="UP000054166"/>
    </source>
</evidence>
<name>A0A0C3BBW0_PILCF</name>
<dbReference type="HOGENOM" id="CLU_1415660_0_0_1"/>
<reference evidence="2 3" key="1">
    <citation type="submission" date="2014-04" db="EMBL/GenBank/DDBJ databases">
        <authorList>
            <consortium name="DOE Joint Genome Institute"/>
            <person name="Kuo A."/>
            <person name="Tarkka M."/>
            <person name="Buscot F."/>
            <person name="Kohler A."/>
            <person name="Nagy L.G."/>
            <person name="Floudas D."/>
            <person name="Copeland A."/>
            <person name="Barry K.W."/>
            <person name="Cichocki N."/>
            <person name="Veneault-Fourrey C."/>
            <person name="LaButti K."/>
            <person name="Lindquist E.A."/>
            <person name="Lipzen A."/>
            <person name="Lundell T."/>
            <person name="Morin E."/>
            <person name="Murat C."/>
            <person name="Sun H."/>
            <person name="Tunlid A."/>
            <person name="Henrissat B."/>
            <person name="Grigoriev I.V."/>
            <person name="Hibbett D.S."/>
            <person name="Martin F."/>
            <person name="Nordberg H.P."/>
            <person name="Cantor M.N."/>
            <person name="Hua S.X."/>
        </authorList>
    </citation>
    <scope>NUCLEOTIDE SEQUENCE [LARGE SCALE GENOMIC DNA]</scope>
    <source>
        <strain evidence="2 3">F 1598</strain>
    </source>
</reference>
<keyword evidence="3" id="KW-1185">Reference proteome</keyword>
<gene>
    <name evidence="2" type="ORF">PILCRDRAFT_87789</name>
</gene>
<reference evidence="3" key="2">
    <citation type="submission" date="2015-01" db="EMBL/GenBank/DDBJ databases">
        <title>Evolutionary Origins and Diversification of the Mycorrhizal Mutualists.</title>
        <authorList>
            <consortium name="DOE Joint Genome Institute"/>
            <consortium name="Mycorrhizal Genomics Consortium"/>
            <person name="Kohler A."/>
            <person name="Kuo A."/>
            <person name="Nagy L.G."/>
            <person name="Floudas D."/>
            <person name="Copeland A."/>
            <person name="Barry K.W."/>
            <person name="Cichocki N."/>
            <person name="Veneault-Fourrey C."/>
            <person name="LaButti K."/>
            <person name="Lindquist E.A."/>
            <person name="Lipzen A."/>
            <person name="Lundell T."/>
            <person name="Morin E."/>
            <person name="Murat C."/>
            <person name="Riley R."/>
            <person name="Ohm R."/>
            <person name="Sun H."/>
            <person name="Tunlid A."/>
            <person name="Henrissat B."/>
            <person name="Grigoriev I.V."/>
            <person name="Hibbett D.S."/>
            <person name="Martin F."/>
        </authorList>
    </citation>
    <scope>NUCLEOTIDE SEQUENCE [LARGE SCALE GENOMIC DNA]</scope>
    <source>
        <strain evidence="3">F 1598</strain>
    </source>
</reference>
<dbReference type="Proteomes" id="UP000054166">
    <property type="component" value="Unassembled WGS sequence"/>
</dbReference>
<evidence type="ECO:0000256" key="1">
    <source>
        <dbReference type="SAM" id="MobiDB-lite"/>
    </source>
</evidence>
<dbReference type="InParanoid" id="A0A0C3BBW0"/>
<evidence type="ECO:0000313" key="2">
    <source>
        <dbReference type="EMBL" id="KIM83778.1"/>
    </source>
</evidence>
<proteinExistence type="predicted"/>
<dbReference type="EMBL" id="KN832989">
    <property type="protein sequence ID" value="KIM83778.1"/>
    <property type="molecule type" value="Genomic_DNA"/>
</dbReference>
<dbReference type="AlphaFoldDB" id="A0A0C3BBW0"/>
<organism evidence="2 3">
    <name type="scientific">Piloderma croceum (strain F 1598)</name>
    <dbReference type="NCBI Taxonomy" id="765440"/>
    <lineage>
        <taxon>Eukaryota</taxon>
        <taxon>Fungi</taxon>
        <taxon>Dikarya</taxon>
        <taxon>Basidiomycota</taxon>
        <taxon>Agaricomycotina</taxon>
        <taxon>Agaricomycetes</taxon>
        <taxon>Agaricomycetidae</taxon>
        <taxon>Atheliales</taxon>
        <taxon>Atheliaceae</taxon>
        <taxon>Piloderma</taxon>
    </lineage>
</organism>